<evidence type="ECO:0000313" key="6">
    <source>
        <dbReference type="Proteomes" id="UP001218188"/>
    </source>
</evidence>
<feature type="region of interest" description="Disordered" evidence="2">
    <location>
        <begin position="1"/>
        <end position="33"/>
    </location>
</feature>
<sequence>MAGRRHRRGGAPSMYEHRPDKASVVRVSEDGRRAQDRAVRVERVAETPTYFADDYATNAALESADFSYSMGEPDLPAEEQGPEVDGIAVRVKAKRYANSDLPFQTWVNHRDEYLDETLRLEGRGDYDVYSSCGGCGAVNPMYRCEHQSCYGPGMFCQGCIVKRHQVLPTHWIQEWNGSFFTRVGLSTLGLIVQLGHTPGSACTAMRRGKYKFTLIDVTGIHNVAVQFCECDARIAHRQQLMRVCWWPATARDPSTCATINVIRLFQNMNCLGKISAFHFLRSLELLTNADGLHPPPNRRRAFMYIVRQQRMTEMYKRAGRGHANSRIAGTAQGELALRCRACPQPGRNLESGWESINWAEMPEDLSYKYFLFLAQDCNFRLINRNVSSEARDPIIDDGLGYFCNREEYKKFLAQHVNDEEISTCSGFQAMFLANAKNVKGLRSTGVGGVTCARHNMWRPNGIGDLQRGERQCNMDFILFSAILNAIIMYLILSYDIACQYGKKFWKRMEGLPAAMQLDPTKVSVWFKVPNFHMLGHRWPCHSPFSFHWMWGAGMTDGEDVEQNWEFTNGAAGSTKMMGPGGRHAFLEGLFAYHNWLRTVSYRKVFGRRMARDLKEGRQHREAFEAFTTLVEGERPDLVEKWRGWVKDWEAEQHTDGVGSPFEMSRPVHTMKDIRLRLGKEELTRTGAGVEIERQHTSSTFVSLGLELEQSQRILAIDLKAITNPSALQELDLVKRKTALLKRINRFRKLQGTYMPELVRLLTPQQRVIWDDKTRSPEAVKLFMPSELAAEVRMETCEQGLDKIEEEMREGELQETLEELRQALRLRTMTNRFRRRNMTGQRALTRGQGVLRQITIRIHKAKLRYRYARNALARLRGHGPWEKTYQVLEEGDVRGINERTASEQEMAERETLRELGEIVEGGIAAAAEGVAAGEGRHKMSWIWRTTKVDGGEEELVEALRVEWCKAFARMRRWHEDIVLVEEEMRRTIEYGAWMAGEWEMRATARSAEVTPALVEGLRAYAMEHVRREKDTCLRLSKQWAGLREKAREYLAEDPREATTRGEVPEVVVELEDVDPTDEEGDVPGDEVFDDEGGIDDEDDGMEED</sequence>
<evidence type="ECO:0000256" key="1">
    <source>
        <dbReference type="SAM" id="Coils"/>
    </source>
</evidence>
<feature type="region of interest" description="Disordered" evidence="2">
    <location>
        <begin position="1051"/>
        <end position="1103"/>
    </location>
</feature>
<feature type="domain" description="CxC2-like cysteine cluster KDZ transposase-associated" evidence="4">
    <location>
        <begin position="185"/>
        <end position="289"/>
    </location>
</feature>
<keyword evidence="1" id="KW-0175">Coiled coil</keyword>
<protein>
    <recommendedName>
        <fullName evidence="4">CxC2-like cysteine cluster KDZ transposase-associated domain-containing protein</fullName>
    </recommendedName>
</protein>
<evidence type="ECO:0000256" key="2">
    <source>
        <dbReference type="SAM" id="MobiDB-lite"/>
    </source>
</evidence>
<feature type="compositionally biased region" description="Basic and acidic residues" evidence="2">
    <location>
        <begin position="15"/>
        <end position="33"/>
    </location>
</feature>
<feature type="transmembrane region" description="Helical" evidence="3">
    <location>
        <begin position="476"/>
        <end position="497"/>
    </location>
</feature>
<proteinExistence type="predicted"/>
<organism evidence="5 6">
    <name type="scientific">Mycena alexandri</name>
    <dbReference type="NCBI Taxonomy" id="1745969"/>
    <lineage>
        <taxon>Eukaryota</taxon>
        <taxon>Fungi</taxon>
        <taxon>Dikarya</taxon>
        <taxon>Basidiomycota</taxon>
        <taxon>Agaricomycotina</taxon>
        <taxon>Agaricomycetes</taxon>
        <taxon>Agaricomycetidae</taxon>
        <taxon>Agaricales</taxon>
        <taxon>Marasmiineae</taxon>
        <taxon>Mycenaceae</taxon>
        <taxon>Mycena</taxon>
    </lineage>
</organism>
<gene>
    <name evidence="5" type="ORF">C8F04DRAFT_1211722</name>
</gene>
<evidence type="ECO:0000313" key="5">
    <source>
        <dbReference type="EMBL" id="KAJ7030414.1"/>
    </source>
</evidence>
<reference evidence="5" key="1">
    <citation type="submission" date="2023-03" db="EMBL/GenBank/DDBJ databases">
        <title>Massive genome expansion in bonnet fungi (Mycena s.s.) driven by repeated elements and novel gene families across ecological guilds.</title>
        <authorList>
            <consortium name="Lawrence Berkeley National Laboratory"/>
            <person name="Harder C.B."/>
            <person name="Miyauchi S."/>
            <person name="Viragh M."/>
            <person name="Kuo A."/>
            <person name="Thoen E."/>
            <person name="Andreopoulos B."/>
            <person name="Lu D."/>
            <person name="Skrede I."/>
            <person name="Drula E."/>
            <person name="Henrissat B."/>
            <person name="Morin E."/>
            <person name="Kohler A."/>
            <person name="Barry K."/>
            <person name="LaButti K."/>
            <person name="Morin E."/>
            <person name="Salamov A."/>
            <person name="Lipzen A."/>
            <person name="Mereny Z."/>
            <person name="Hegedus B."/>
            <person name="Baldrian P."/>
            <person name="Stursova M."/>
            <person name="Weitz H."/>
            <person name="Taylor A."/>
            <person name="Grigoriev I.V."/>
            <person name="Nagy L.G."/>
            <person name="Martin F."/>
            <person name="Kauserud H."/>
        </authorList>
    </citation>
    <scope>NUCLEOTIDE SEQUENCE</scope>
    <source>
        <strain evidence="5">CBHHK200</strain>
    </source>
</reference>
<name>A0AAD6X336_9AGAR</name>
<dbReference type="AlphaFoldDB" id="A0AAD6X336"/>
<feature type="compositionally biased region" description="Basic and acidic residues" evidence="2">
    <location>
        <begin position="1051"/>
        <end position="1062"/>
    </location>
</feature>
<feature type="coiled-coil region" evidence="1">
    <location>
        <begin position="793"/>
        <end position="822"/>
    </location>
</feature>
<keyword evidence="3" id="KW-0812">Transmembrane</keyword>
<evidence type="ECO:0000259" key="4">
    <source>
        <dbReference type="Pfam" id="PF18803"/>
    </source>
</evidence>
<dbReference type="EMBL" id="JARJCM010000091">
    <property type="protein sequence ID" value="KAJ7030414.1"/>
    <property type="molecule type" value="Genomic_DNA"/>
</dbReference>
<keyword evidence="3" id="KW-0472">Membrane</keyword>
<feature type="compositionally biased region" description="Acidic residues" evidence="2">
    <location>
        <begin position="1067"/>
        <end position="1103"/>
    </location>
</feature>
<keyword evidence="6" id="KW-1185">Reference proteome</keyword>
<dbReference type="Proteomes" id="UP001218188">
    <property type="component" value="Unassembled WGS sequence"/>
</dbReference>
<accession>A0AAD6X336</accession>
<dbReference type="Pfam" id="PF18803">
    <property type="entry name" value="CxC2"/>
    <property type="match status" value="1"/>
</dbReference>
<keyword evidence="3" id="KW-1133">Transmembrane helix</keyword>
<dbReference type="Pfam" id="PF18758">
    <property type="entry name" value="KDZ"/>
    <property type="match status" value="1"/>
</dbReference>
<dbReference type="InterPro" id="IPR040521">
    <property type="entry name" value="KDZ"/>
</dbReference>
<evidence type="ECO:0000256" key="3">
    <source>
        <dbReference type="SAM" id="Phobius"/>
    </source>
</evidence>
<dbReference type="InterPro" id="IPR041457">
    <property type="entry name" value="CxC2_KDZ-assoc"/>
</dbReference>
<comment type="caution">
    <text evidence="5">The sequence shown here is derived from an EMBL/GenBank/DDBJ whole genome shotgun (WGS) entry which is preliminary data.</text>
</comment>